<proteinExistence type="predicted"/>
<evidence type="ECO:0000313" key="2">
    <source>
        <dbReference type="WBParaSite" id="GPUH_0002544001-mRNA-1"/>
    </source>
</evidence>
<protein>
    <submittedName>
        <fullName evidence="2">RRM domain-containing protein</fullName>
    </submittedName>
</protein>
<feature type="region of interest" description="Disordered" evidence="1">
    <location>
        <begin position="104"/>
        <end position="151"/>
    </location>
</feature>
<name>A0A183EWR9_9BILA</name>
<evidence type="ECO:0000256" key="1">
    <source>
        <dbReference type="SAM" id="MobiDB-lite"/>
    </source>
</evidence>
<dbReference type="AlphaFoldDB" id="A0A183EWR9"/>
<accession>A0A183EWR9</accession>
<feature type="compositionally biased region" description="Basic residues" evidence="1">
    <location>
        <begin position="251"/>
        <end position="261"/>
    </location>
</feature>
<reference evidence="2" key="1">
    <citation type="submission" date="2016-06" db="UniProtKB">
        <authorList>
            <consortium name="WormBaseParasite"/>
        </authorList>
    </citation>
    <scope>IDENTIFICATION</scope>
</reference>
<dbReference type="WBParaSite" id="GPUH_0002544001-mRNA-1">
    <property type="protein sequence ID" value="GPUH_0002544001-mRNA-1"/>
    <property type="gene ID" value="GPUH_0002544001"/>
</dbReference>
<organism evidence="2">
    <name type="scientific">Gongylonema pulchrum</name>
    <dbReference type="NCBI Taxonomy" id="637853"/>
    <lineage>
        <taxon>Eukaryota</taxon>
        <taxon>Metazoa</taxon>
        <taxon>Ecdysozoa</taxon>
        <taxon>Nematoda</taxon>
        <taxon>Chromadorea</taxon>
        <taxon>Rhabditida</taxon>
        <taxon>Spirurina</taxon>
        <taxon>Spiruromorpha</taxon>
        <taxon>Spiruroidea</taxon>
        <taxon>Gongylonematidae</taxon>
        <taxon>Gongylonema</taxon>
    </lineage>
</organism>
<sequence length="291" mass="31434">LVQGVTFATVAEKEIIDAVFENRGLIKVSINLRLPEGRHKIENAMIRNQEISNFIFHSYEGGHTIKSIRASSRSGNLLDENGTGRILRRQAAAAARAAEEALKKAEDANKSVVTEQKLPKKQLAPSKPINRNAPKAQLPVTSENPPKQPFAAPTKIVKESHAPISVAGKVLSAASSKAPPVVTGNVKRLLDAAKAQSAINSTLKSVPPAKTIVIKGMPEQSAQSPEPKQTVRKTATKTKPEAITAEPAVKPKLKKTMPKKKIPLEQAEPELELDTELLPKKVGTSFVFVRL</sequence>
<feature type="region of interest" description="Disordered" evidence="1">
    <location>
        <begin position="218"/>
        <end position="261"/>
    </location>
</feature>